<organism evidence="1">
    <name type="scientific">Anguilla anguilla</name>
    <name type="common">European freshwater eel</name>
    <name type="synonym">Muraena anguilla</name>
    <dbReference type="NCBI Taxonomy" id="7936"/>
    <lineage>
        <taxon>Eukaryota</taxon>
        <taxon>Metazoa</taxon>
        <taxon>Chordata</taxon>
        <taxon>Craniata</taxon>
        <taxon>Vertebrata</taxon>
        <taxon>Euteleostomi</taxon>
        <taxon>Actinopterygii</taxon>
        <taxon>Neopterygii</taxon>
        <taxon>Teleostei</taxon>
        <taxon>Anguilliformes</taxon>
        <taxon>Anguillidae</taxon>
        <taxon>Anguilla</taxon>
    </lineage>
</organism>
<reference evidence="1" key="2">
    <citation type="journal article" date="2015" name="Fish Shellfish Immunol.">
        <title>Early steps in the European eel (Anguilla anguilla)-Vibrio vulnificus interaction in the gills: Role of the RtxA13 toxin.</title>
        <authorList>
            <person name="Callol A."/>
            <person name="Pajuelo D."/>
            <person name="Ebbesson L."/>
            <person name="Teles M."/>
            <person name="MacKenzie S."/>
            <person name="Amaro C."/>
        </authorList>
    </citation>
    <scope>NUCLEOTIDE SEQUENCE</scope>
</reference>
<name>A0A0E9SF61_ANGAN</name>
<evidence type="ECO:0000313" key="1">
    <source>
        <dbReference type="EMBL" id="JAH39305.1"/>
    </source>
</evidence>
<accession>A0A0E9SF61</accession>
<dbReference type="AlphaFoldDB" id="A0A0E9SF61"/>
<reference evidence="1" key="1">
    <citation type="submission" date="2014-11" db="EMBL/GenBank/DDBJ databases">
        <authorList>
            <person name="Amaro Gonzalez C."/>
        </authorList>
    </citation>
    <scope>NUCLEOTIDE SEQUENCE</scope>
</reference>
<protein>
    <submittedName>
        <fullName evidence="1">Uncharacterized protein</fullName>
    </submittedName>
</protein>
<proteinExistence type="predicted"/>
<sequence>MTSLGGNHMCRKDIVNVAVLSYVKLWPQWDMLMSQERTSAQCAAVCIVYRNICKCIKRL</sequence>
<dbReference type="EMBL" id="GBXM01069272">
    <property type="protein sequence ID" value="JAH39305.1"/>
    <property type="molecule type" value="Transcribed_RNA"/>
</dbReference>